<dbReference type="Pfam" id="PF04001">
    <property type="entry name" value="Vhr1"/>
    <property type="match status" value="1"/>
</dbReference>
<evidence type="ECO:0008006" key="4">
    <source>
        <dbReference type="Google" id="ProtNLM"/>
    </source>
</evidence>
<dbReference type="OrthoDB" id="4089008at2759"/>
<keyword evidence="3" id="KW-1185">Reference proteome</keyword>
<proteinExistence type="predicted"/>
<dbReference type="InterPro" id="IPR007147">
    <property type="entry name" value="TF_Vhr"/>
</dbReference>
<sequence length="377" mass="41477">MGKGTTHRIRELLKFTNEKKWKQFSSRRLELIDRFGLSERKASEQDDNIRQIATLLREEFEFPESSALEFEKLVTAAVQSVRRNRKRSKKKLSELRLSSSSANSSTGSSPQHSPLSSLSSLSSPNTNVQQPFSLGKKELAPPRVQLERNPQLGVTTHPQPVLPPVAMINNDASLLRGVFTQLLNLPQGTPPGANPRSSLMQKLLRNVRNSTTFAKVVDGNVVTPRDLVPLGEMSIRSSVAFVVAQGDLANKGNVLQQTFHNSLAAHLFSALPMFATMRSELQLKFLYTVIGSIVKDFGFDATLYPLNEIIIHLGTNGPPQQTQQTTLPPLGNDVNGLKILSAVSSQVNISPQPILPNLIVKESFANGTLPQPIHQTL</sequence>
<evidence type="ECO:0000256" key="1">
    <source>
        <dbReference type="SAM" id="MobiDB-lite"/>
    </source>
</evidence>
<gene>
    <name evidence="2" type="primary">KNAG0L01530</name>
    <name evidence="2" type="ordered locus">KNAG_0L01530</name>
</gene>
<dbReference type="OMA" id="VRNTANH"/>
<reference evidence="2 3" key="1">
    <citation type="journal article" date="2011" name="Proc. Natl. Acad. Sci. U.S.A.">
        <title>Evolutionary erosion of yeast sex chromosomes by mating-type switching accidents.</title>
        <authorList>
            <person name="Gordon J.L."/>
            <person name="Armisen D."/>
            <person name="Proux-Wera E."/>
            <person name="Oheigeartaigh S.S."/>
            <person name="Byrne K.P."/>
            <person name="Wolfe K.H."/>
        </authorList>
    </citation>
    <scope>NUCLEOTIDE SEQUENCE [LARGE SCALE GENOMIC DNA]</scope>
    <source>
        <strain evidence="3">ATCC MYA-139 / BCRC 22969 / CBS 8797 / CCRC 22969 / KCTC 17520 / NBRC 10181 / NCYC 3082</strain>
    </source>
</reference>
<dbReference type="EMBL" id="HE978325">
    <property type="protein sequence ID" value="CCK72773.1"/>
    <property type="molecule type" value="Genomic_DNA"/>
</dbReference>
<evidence type="ECO:0000313" key="2">
    <source>
        <dbReference type="EMBL" id="CCK72773.1"/>
    </source>
</evidence>
<accession>J7RS91</accession>
<protein>
    <recommendedName>
        <fullName evidence="4">Transcription factor VHR1</fullName>
    </recommendedName>
</protein>
<organism evidence="2 3">
    <name type="scientific">Huiozyma naganishii (strain ATCC MYA-139 / BCRC 22969 / CBS 8797 / KCTC 17520 / NBRC 10181 / NCYC 3082 / Yp74L-3)</name>
    <name type="common">Yeast</name>
    <name type="synonym">Kazachstania naganishii</name>
    <dbReference type="NCBI Taxonomy" id="1071383"/>
    <lineage>
        <taxon>Eukaryota</taxon>
        <taxon>Fungi</taxon>
        <taxon>Dikarya</taxon>
        <taxon>Ascomycota</taxon>
        <taxon>Saccharomycotina</taxon>
        <taxon>Saccharomycetes</taxon>
        <taxon>Saccharomycetales</taxon>
        <taxon>Saccharomycetaceae</taxon>
        <taxon>Huiozyma</taxon>
    </lineage>
</organism>
<dbReference type="HOGENOM" id="CLU_006698_2_1_1"/>
<dbReference type="STRING" id="1071383.J7RS91"/>
<name>J7RS91_HUIN7</name>
<dbReference type="GeneID" id="34528546"/>
<dbReference type="AlphaFoldDB" id="J7RS91"/>
<reference evidence="3" key="2">
    <citation type="submission" date="2012-08" db="EMBL/GenBank/DDBJ databases">
        <title>Genome sequence of Kazachstania naganishii.</title>
        <authorList>
            <person name="Gordon J.L."/>
            <person name="Armisen D."/>
            <person name="Proux-Wera E."/>
            <person name="OhEigeartaigh S.S."/>
            <person name="Byrne K.P."/>
            <person name="Wolfe K.H."/>
        </authorList>
    </citation>
    <scope>NUCLEOTIDE SEQUENCE [LARGE SCALE GENOMIC DNA]</scope>
    <source>
        <strain evidence="3">ATCC MYA-139 / BCRC 22969 / CBS 8797 / CCRC 22969 / KCTC 17520 / NBRC 10181 / NCYC 3082</strain>
    </source>
</reference>
<dbReference type="RefSeq" id="XP_022467017.1">
    <property type="nucleotide sequence ID" value="XM_022610752.1"/>
</dbReference>
<evidence type="ECO:0000313" key="3">
    <source>
        <dbReference type="Proteomes" id="UP000006310"/>
    </source>
</evidence>
<feature type="region of interest" description="Disordered" evidence="1">
    <location>
        <begin position="80"/>
        <end position="142"/>
    </location>
</feature>
<dbReference type="KEGG" id="kng:KNAG_0L01530"/>
<dbReference type="Proteomes" id="UP000006310">
    <property type="component" value="Chromosome 12"/>
</dbReference>
<dbReference type="eggNOG" id="ENOG502QVE1">
    <property type="taxonomic scope" value="Eukaryota"/>
</dbReference>
<feature type="compositionally biased region" description="Low complexity" evidence="1">
    <location>
        <begin position="95"/>
        <end position="124"/>
    </location>
</feature>